<dbReference type="OrthoDB" id="7193207at2"/>
<evidence type="ECO:0000256" key="1">
    <source>
        <dbReference type="SAM" id="MobiDB-lite"/>
    </source>
</evidence>
<accession>A0A2D2AUL9</accession>
<reference evidence="2 3" key="1">
    <citation type="submission" date="2017-10" db="EMBL/GenBank/DDBJ databases">
        <title>Genome sequence of Caulobacter mirabilis FWC38.</title>
        <authorList>
            <person name="Fiebig A."/>
            <person name="Crosson S."/>
        </authorList>
    </citation>
    <scope>NUCLEOTIDE SEQUENCE [LARGE SCALE GENOMIC DNA]</scope>
    <source>
        <strain evidence="2 3">FWC 38</strain>
    </source>
</reference>
<gene>
    <name evidence="2" type="ORF">CSW64_04385</name>
</gene>
<organism evidence="2 3">
    <name type="scientific">Caulobacter mirabilis</name>
    <dbReference type="NCBI Taxonomy" id="69666"/>
    <lineage>
        <taxon>Bacteria</taxon>
        <taxon>Pseudomonadati</taxon>
        <taxon>Pseudomonadota</taxon>
        <taxon>Alphaproteobacteria</taxon>
        <taxon>Caulobacterales</taxon>
        <taxon>Caulobacteraceae</taxon>
        <taxon>Caulobacter</taxon>
    </lineage>
</organism>
<feature type="region of interest" description="Disordered" evidence="1">
    <location>
        <begin position="1"/>
        <end position="45"/>
    </location>
</feature>
<dbReference type="EMBL" id="CP024201">
    <property type="protein sequence ID" value="ATQ41704.1"/>
    <property type="molecule type" value="Genomic_DNA"/>
</dbReference>
<evidence type="ECO:0000313" key="3">
    <source>
        <dbReference type="Proteomes" id="UP000228945"/>
    </source>
</evidence>
<sequence length="72" mass="8190">MARHPHRQAEPPIDLFDYQQDQPDAPRPAKPADDPISVSDDWPRSVPITDHEARVIEAFFADMLDELFGPIP</sequence>
<evidence type="ECO:0000313" key="2">
    <source>
        <dbReference type="EMBL" id="ATQ41704.1"/>
    </source>
</evidence>
<proteinExistence type="predicted"/>
<dbReference type="KEGG" id="cmb:CSW64_04385"/>
<dbReference type="Proteomes" id="UP000228945">
    <property type="component" value="Chromosome"/>
</dbReference>
<protein>
    <submittedName>
        <fullName evidence="2">Uncharacterized protein</fullName>
    </submittedName>
</protein>
<name>A0A2D2AUL9_9CAUL</name>
<dbReference type="AlphaFoldDB" id="A0A2D2AUL9"/>
<dbReference type="RefSeq" id="WP_099620961.1">
    <property type="nucleotide sequence ID" value="NZ_CP024201.1"/>
</dbReference>
<keyword evidence="3" id="KW-1185">Reference proteome</keyword>